<organism evidence="1 2">
    <name type="scientific">Trichonephila inaurata madagascariensis</name>
    <dbReference type="NCBI Taxonomy" id="2747483"/>
    <lineage>
        <taxon>Eukaryota</taxon>
        <taxon>Metazoa</taxon>
        <taxon>Ecdysozoa</taxon>
        <taxon>Arthropoda</taxon>
        <taxon>Chelicerata</taxon>
        <taxon>Arachnida</taxon>
        <taxon>Araneae</taxon>
        <taxon>Araneomorphae</taxon>
        <taxon>Entelegynae</taxon>
        <taxon>Araneoidea</taxon>
        <taxon>Nephilidae</taxon>
        <taxon>Trichonephila</taxon>
        <taxon>Trichonephila inaurata</taxon>
    </lineage>
</organism>
<dbReference type="AlphaFoldDB" id="A0A8X6I7S8"/>
<dbReference type="EMBL" id="BMAV01024591">
    <property type="protein sequence ID" value="GFS34423.1"/>
    <property type="molecule type" value="Genomic_DNA"/>
</dbReference>
<evidence type="ECO:0000313" key="2">
    <source>
        <dbReference type="Proteomes" id="UP000886998"/>
    </source>
</evidence>
<keyword evidence="2" id="KW-1185">Reference proteome</keyword>
<name>A0A8X6I7S8_9ARAC</name>
<dbReference type="Proteomes" id="UP000886998">
    <property type="component" value="Unassembled WGS sequence"/>
</dbReference>
<sequence length="106" mass="11940">MGKDMISPSPAKCFSSNCPNSKAYKLFIPQWIVERVSPLFPLNNHSSTNSSLRECGANYFPPYHTRDHCLSKKGRSLDLDCSLSFNTLPLKPLGYWLTQAEVPFSL</sequence>
<gene>
    <name evidence="1" type="ORF">TNIN_101451</name>
</gene>
<proteinExistence type="predicted"/>
<accession>A0A8X6I7S8</accession>
<comment type="caution">
    <text evidence="1">The sequence shown here is derived from an EMBL/GenBank/DDBJ whole genome shotgun (WGS) entry which is preliminary data.</text>
</comment>
<evidence type="ECO:0000313" key="1">
    <source>
        <dbReference type="EMBL" id="GFS34423.1"/>
    </source>
</evidence>
<reference evidence="1" key="1">
    <citation type="submission" date="2020-08" db="EMBL/GenBank/DDBJ databases">
        <title>Multicomponent nature underlies the extraordinary mechanical properties of spider dragline silk.</title>
        <authorList>
            <person name="Kono N."/>
            <person name="Nakamura H."/>
            <person name="Mori M."/>
            <person name="Yoshida Y."/>
            <person name="Ohtoshi R."/>
            <person name="Malay A.D."/>
            <person name="Moran D.A.P."/>
            <person name="Tomita M."/>
            <person name="Numata K."/>
            <person name="Arakawa K."/>
        </authorList>
    </citation>
    <scope>NUCLEOTIDE SEQUENCE</scope>
</reference>
<protein>
    <submittedName>
        <fullName evidence="1">Uncharacterized protein</fullName>
    </submittedName>
</protein>